<dbReference type="NCBIfam" id="TIGR01470">
    <property type="entry name" value="cysG_Nterm"/>
    <property type="match status" value="1"/>
</dbReference>
<keyword evidence="8" id="KW-1185">Reference proteome</keyword>
<dbReference type="Gene3D" id="3.30.160.110">
    <property type="entry name" value="Siroheme synthase, domain 2"/>
    <property type="match status" value="1"/>
</dbReference>
<keyword evidence="3" id="KW-0560">Oxidoreductase</keyword>
<comment type="catalytic activity">
    <reaction evidence="6">
        <text>precorrin-2 + NAD(+) = sirohydrochlorin + NADH + 2 H(+)</text>
        <dbReference type="Rhea" id="RHEA:15613"/>
        <dbReference type="ChEBI" id="CHEBI:15378"/>
        <dbReference type="ChEBI" id="CHEBI:57540"/>
        <dbReference type="ChEBI" id="CHEBI:57945"/>
        <dbReference type="ChEBI" id="CHEBI:58351"/>
        <dbReference type="ChEBI" id="CHEBI:58827"/>
        <dbReference type="EC" id="1.3.1.76"/>
    </reaction>
</comment>
<keyword evidence="5" id="KW-0627">Porphyrin biosynthesis</keyword>
<evidence type="ECO:0000256" key="3">
    <source>
        <dbReference type="ARBA" id="ARBA00023002"/>
    </source>
</evidence>
<organism evidence="7 8">
    <name type="scientific">Sphingomonas psychrotolerans</name>
    <dbReference type="NCBI Taxonomy" id="1327635"/>
    <lineage>
        <taxon>Bacteria</taxon>
        <taxon>Pseudomonadati</taxon>
        <taxon>Pseudomonadota</taxon>
        <taxon>Alphaproteobacteria</taxon>
        <taxon>Sphingomonadales</taxon>
        <taxon>Sphingomonadaceae</taxon>
        <taxon>Sphingomonas</taxon>
    </lineage>
</organism>
<dbReference type="RefSeq" id="WP_100282730.1">
    <property type="nucleotide sequence ID" value="NZ_CP024923.1"/>
</dbReference>
<accession>A0A2K8MGC0</accession>
<protein>
    <recommendedName>
        <fullName evidence="2">precorrin-2 dehydrogenase</fullName>
        <ecNumber evidence="2">1.3.1.76</ecNumber>
    </recommendedName>
</protein>
<evidence type="ECO:0000256" key="5">
    <source>
        <dbReference type="ARBA" id="ARBA00023244"/>
    </source>
</evidence>
<dbReference type="UniPathway" id="UPA00262">
    <property type="reaction ID" value="UER00222"/>
</dbReference>
<reference evidence="7 8" key="1">
    <citation type="submission" date="2017-11" db="EMBL/GenBank/DDBJ databases">
        <title>Complete genome sequence of Sphingomonas sp. Strain Cra20, a psychrotolerant potential plant growth promoting rhizobacteria.</title>
        <authorList>
            <person name="Luo Y."/>
        </authorList>
    </citation>
    <scope>NUCLEOTIDE SEQUENCE [LARGE SCALE GENOMIC DNA]</scope>
    <source>
        <strain evidence="7 8">Cra20</strain>
    </source>
</reference>
<dbReference type="Proteomes" id="UP000229081">
    <property type="component" value="Chromosome"/>
</dbReference>
<dbReference type="EC" id="1.3.1.76" evidence="2"/>
<dbReference type="AlphaFoldDB" id="A0A2K8MGC0"/>
<evidence type="ECO:0000256" key="4">
    <source>
        <dbReference type="ARBA" id="ARBA00023027"/>
    </source>
</evidence>
<dbReference type="SUPFAM" id="SSF75615">
    <property type="entry name" value="Siroheme synthase middle domains-like"/>
    <property type="match status" value="1"/>
</dbReference>
<dbReference type="EMBL" id="CP024923">
    <property type="protein sequence ID" value="ATY32925.1"/>
    <property type="molecule type" value="Genomic_DNA"/>
</dbReference>
<dbReference type="OrthoDB" id="9815856at2"/>
<dbReference type="InterPro" id="IPR036291">
    <property type="entry name" value="NAD(P)-bd_dom_sf"/>
</dbReference>
<keyword evidence="4" id="KW-0520">NAD</keyword>
<dbReference type="Pfam" id="PF13241">
    <property type="entry name" value="NAD_binding_7"/>
    <property type="match status" value="1"/>
</dbReference>
<evidence type="ECO:0000256" key="6">
    <source>
        <dbReference type="ARBA" id="ARBA00047561"/>
    </source>
</evidence>
<dbReference type="PANTHER" id="PTHR35330">
    <property type="entry name" value="SIROHEME BIOSYNTHESIS PROTEIN MET8"/>
    <property type="match status" value="1"/>
</dbReference>
<proteinExistence type="predicted"/>
<evidence type="ECO:0000313" key="8">
    <source>
        <dbReference type="Proteomes" id="UP000229081"/>
    </source>
</evidence>
<dbReference type="GO" id="GO:0004325">
    <property type="term" value="F:ferrochelatase activity"/>
    <property type="evidence" value="ECO:0007669"/>
    <property type="project" value="InterPro"/>
</dbReference>
<dbReference type="PANTHER" id="PTHR35330:SF1">
    <property type="entry name" value="SIROHEME BIOSYNTHESIS PROTEIN MET8"/>
    <property type="match status" value="1"/>
</dbReference>
<evidence type="ECO:0000256" key="2">
    <source>
        <dbReference type="ARBA" id="ARBA00012400"/>
    </source>
</evidence>
<dbReference type="SUPFAM" id="SSF51735">
    <property type="entry name" value="NAD(P)-binding Rossmann-fold domains"/>
    <property type="match status" value="1"/>
</dbReference>
<comment type="pathway">
    <text evidence="1">Porphyrin-containing compound metabolism; siroheme biosynthesis; sirohydrochlorin from precorrin-2: step 1/1.</text>
</comment>
<name>A0A2K8MGC0_9SPHN</name>
<dbReference type="InterPro" id="IPR028161">
    <property type="entry name" value="Met8-like"/>
</dbReference>
<gene>
    <name evidence="7" type="ORF">CVN68_13890</name>
</gene>
<evidence type="ECO:0000313" key="7">
    <source>
        <dbReference type="EMBL" id="ATY32925.1"/>
    </source>
</evidence>
<dbReference type="KEGG" id="sphc:CVN68_13890"/>
<dbReference type="GO" id="GO:0043115">
    <property type="term" value="F:precorrin-2 dehydrogenase activity"/>
    <property type="evidence" value="ECO:0007669"/>
    <property type="project" value="UniProtKB-EC"/>
</dbReference>
<dbReference type="InterPro" id="IPR006367">
    <property type="entry name" value="Sirohaem_synthase_N"/>
</dbReference>
<evidence type="ECO:0000256" key="1">
    <source>
        <dbReference type="ARBA" id="ARBA00005010"/>
    </source>
</evidence>
<dbReference type="GO" id="GO:0019354">
    <property type="term" value="P:siroheme biosynthetic process"/>
    <property type="evidence" value="ECO:0007669"/>
    <property type="project" value="UniProtKB-UniPathway"/>
</dbReference>
<sequence>MSLAALPIFVKLVGRPVILIGEGEAAEAKRRLLARAGACVVDEAAEAVLAIVATDDPEPIVARLRARGILVNAVDRADLCDFTLPAIIDRDPVLIAVGTGGVSAGLAAALRQRLEAVLPASLGRLARALAAAKPALRSRWPDAGERRRALGAALAGPLDPLEDHGEAAVERWLAYPAEPRAPLLHFSLTSPDPDALTLGQARALAQADRVYHRRDVPEAILDRARADAARILCDAIPAAAGAGLSVYLEMRP</sequence>